<evidence type="ECO:0000313" key="1">
    <source>
        <dbReference type="EMBL" id="CAE0783287.1"/>
    </source>
</evidence>
<accession>A0A7S4FAL4</accession>
<name>A0A7S4FAL4_CHRCT</name>
<gene>
    <name evidence="1" type="ORF">PCAR00345_LOCUS35990</name>
</gene>
<reference evidence="1" key="1">
    <citation type="submission" date="2021-01" db="EMBL/GenBank/DDBJ databases">
        <authorList>
            <person name="Corre E."/>
            <person name="Pelletier E."/>
            <person name="Niang G."/>
            <person name="Scheremetjew M."/>
            <person name="Finn R."/>
            <person name="Kale V."/>
            <person name="Holt S."/>
            <person name="Cochrane G."/>
            <person name="Meng A."/>
            <person name="Brown T."/>
            <person name="Cohen L."/>
        </authorList>
    </citation>
    <scope>NUCLEOTIDE SEQUENCE</scope>
    <source>
        <strain evidence="1">CCMP645</strain>
    </source>
</reference>
<organism evidence="1">
    <name type="scientific">Chrysotila carterae</name>
    <name type="common">Marine alga</name>
    <name type="synonym">Syracosphaera carterae</name>
    <dbReference type="NCBI Taxonomy" id="13221"/>
    <lineage>
        <taxon>Eukaryota</taxon>
        <taxon>Haptista</taxon>
        <taxon>Haptophyta</taxon>
        <taxon>Prymnesiophyceae</taxon>
        <taxon>Isochrysidales</taxon>
        <taxon>Isochrysidaceae</taxon>
        <taxon>Chrysotila</taxon>
    </lineage>
</organism>
<dbReference type="AlphaFoldDB" id="A0A7S4FAL4"/>
<proteinExistence type="predicted"/>
<dbReference type="EMBL" id="HBIZ01056786">
    <property type="protein sequence ID" value="CAE0783287.1"/>
    <property type="molecule type" value="Transcribed_RNA"/>
</dbReference>
<protein>
    <submittedName>
        <fullName evidence="1">Uncharacterized protein</fullName>
    </submittedName>
</protein>
<sequence length="370" mass="40950">MSSWEQAFEGAFTPCLPTILERVNGVGSDAGSCDVCVRRSWKAAAPKARCSFGSTRSQRILYAMLFLSQLCMINAAAFTSASRAYSKCTSTTDWHLACTVSTSVAVGARKQASFHHRHRKNVMGRQSTFLSPSTRHAQRGQIGEVMPASEHSSQTLRHIAAPRRAQAASASYQGLERAQPLSSVRAPAKIRKICCTIPTAAITRSHKADFLRFPHQLPLRFRMSARMTMPYISTYNSSIPAEGLVQHLLEALQEGELLTFWEYTHELYRGRPVNGHGNFTTFASRARQSEIGALLGCSLYSLEPVNAVGDGSKYMTQVARVWPASESTKFRRYLFQLRREMRPPYNGGWSVWGVIVSDGEGAIQDLSGGF</sequence>